<organism evidence="1">
    <name type="scientific">mine drainage metagenome</name>
    <dbReference type="NCBI Taxonomy" id="410659"/>
    <lineage>
        <taxon>unclassified sequences</taxon>
        <taxon>metagenomes</taxon>
        <taxon>ecological metagenomes</taxon>
    </lineage>
</organism>
<reference evidence="1" key="1">
    <citation type="submission" date="2016-10" db="EMBL/GenBank/DDBJ databases">
        <title>Sequence of Gallionella enrichment culture.</title>
        <authorList>
            <person name="Poehlein A."/>
            <person name="Muehling M."/>
            <person name="Daniel R."/>
        </authorList>
    </citation>
    <scope>NUCLEOTIDE SEQUENCE</scope>
</reference>
<accession>A0A1J5TFC2</accession>
<dbReference type="EMBL" id="MLJW01000001">
    <property type="protein sequence ID" value="OIR19657.1"/>
    <property type="molecule type" value="Genomic_DNA"/>
</dbReference>
<evidence type="ECO:0000313" key="1">
    <source>
        <dbReference type="EMBL" id="OIR19657.1"/>
    </source>
</evidence>
<comment type="caution">
    <text evidence="1">The sequence shown here is derived from an EMBL/GenBank/DDBJ whole genome shotgun (WGS) entry which is preliminary data.</text>
</comment>
<proteinExistence type="predicted"/>
<protein>
    <submittedName>
        <fullName evidence="1">Uncharacterized protein</fullName>
    </submittedName>
</protein>
<dbReference type="AlphaFoldDB" id="A0A1J5TFC2"/>
<sequence length="510" mass="56648">MLGIFGKKSDHPLADIKTAQQVLEEIPKNDAQNAVQELTGWIETAVELAEDFRLDHEFAVLRMLDDAAQPYVRKLLRDYFTVQPLSRFQENRLWTVLNNFYTQSELAHHDVLTRLVSGARGASGFKTEMASLGARGIAALTGRLKMAAARYALVEAPLWQHLSEYYSHAERYGYQNDAVPLYPGVPGNTSVKQEFCTLLGWYGVSAGVLSPLQEHITERLISYAGANLTVYDQYNANALFVFDLSQPTPPMRMANEATLHPALRFVVMGETLARLNNLHKTLEKGIVPDDVNFCGATYDAEMVRETLRRLIDSLTQPLPTRRNPRRKINVSLKVANGFFHMLEKADAGLNFFNPDVGEMWDVEDISVTGFRSVVPAARAAGIKIGSLIGSKPENVPHWGAGIVRRLSLDENNNLHIGVEVMSTQISGVALIEQGHAAEEGGQLALYLNRPADTSGEAWLLMKPDTFSPSRSLNMEKGGKGYLLLPLSLVESGDDYDLARYRLMEQEVTAE</sequence>
<gene>
    <name evidence="1" type="ORF">GALL_05390</name>
</gene>
<name>A0A1J5TFC2_9ZZZZ</name>